<protein>
    <submittedName>
        <fullName evidence="2">Prophage maintenance system killer protein</fullName>
    </submittedName>
</protein>
<dbReference type="AlphaFoldDB" id="A0A0W0YBE9"/>
<dbReference type="PANTHER" id="PTHR39426">
    <property type="entry name" value="HOMOLOGY TO DEATH-ON-CURING PROTEIN OF PHAGE P1"/>
    <property type="match status" value="1"/>
</dbReference>
<comment type="caution">
    <text evidence="2">The sequence shown here is derived from an EMBL/GenBank/DDBJ whole genome shotgun (WGS) entry which is preliminary data.</text>
</comment>
<dbReference type="Gene3D" id="1.20.120.1870">
    <property type="entry name" value="Fic/DOC protein, Fido domain"/>
    <property type="match status" value="1"/>
</dbReference>
<feature type="domain" description="Fido" evidence="1">
    <location>
        <begin position="6"/>
        <end position="118"/>
    </location>
</feature>
<dbReference type="InterPro" id="IPR006440">
    <property type="entry name" value="Doc"/>
</dbReference>
<proteinExistence type="predicted"/>
<gene>
    <name evidence="2" type="ORF">Lsai_3086</name>
</gene>
<dbReference type="SUPFAM" id="SSF140931">
    <property type="entry name" value="Fic-like"/>
    <property type="match status" value="1"/>
</dbReference>
<evidence type="ECO:0000259" key="1">
    <source>
        <dbReference type="PROSITE" id="PS51459"/>
    </source>
</evidence>
<dbReference type="InterPro" id="IPR003812">
    <property type="entry name" value="Fido"/>
</dbReference>
<dbReference type="PANTHER" id="PTHR39426:SF1">
    <property type="entry name" value="HOMOLOGY TO DEATH-ON-CURING PROTEIN OF PHAGE P1"/>
    <property type="match status" value="1"/>
</dbReference>
<name>A0A0W0YBE9_9GAMM</name>
<dbReference type="InterPro" id="IPR053737">
    <property type="entry name" value="Type_II_TA_Toxin"/>
</dbReference>
<dbReference type="GO" id="GO:0016301">
    <property type="term" value="F:kinase activity"/>
    <property type="evidence" value="ECO:0007669"/>
    <property type="project" value="InterPro"/>
</dbReference>
<dbReference type="Proteomes" id="UP000054621">
    <property type="component" value="Unassembled WGS sequence"/>
</dbReference>
<dbReference type="NCBIfam" id="TIGR01550">
    <property type="entry name" value="DOC_P1"/>
    <property type="match status" value="1"/>
</dbReference>
<sequence>MELIFLTVDDVIFIQSEILSSASVTDIGKLESALKRAEQYHHYENINNIIELSAIYIIGIAKAHAFPDGNKRTAFLSATYFLDLNGYALEENSELPDIIEKAASGTIDRLHLVELLQPHIYSYE</sequence>
<reference evidence="2 3" key="1">
    <citation type="submission" date="2015-11" db="EMBL/GenBank/DDBJ databases">
        <title>Genomic analysis of 38 Legionella species identifies large and diverse effector repertoires.</title>
        <authorList>
            <person name="Burstein D."/>
            <person name="Amaro F."/>
            <person name="Zusman T."/>
            <person name="Lifshitz Z."/>
            <person name="Cohen O."/>
            <person name="Gilbert J.A."/>
            <person name="Pupko T."/>
            <person name="Shuman H.A."/>
            <person name="Segal G."/>
        </authorList>
    </citation>
    <scope>NUCLEOTIDE SEQUENCE [LARGE SCALE GENOMIC DNA]</scope>
    <source>
        <strain evidence="2 3">Mt.St.Helens-4</strain>
    </source>
</reference>
<dbReference type="Pfam" id="PF02661">
    <property type="entry name" value="Fic"/>
    <property type="match status" value="1"/>
</dbReference>
<organism evidence="2 3">
    <name type="scientific">Legionella sainthelensi</name>
    <dbReference type="NCBI Taxonomy" id="28087"/>
    <lineage>
        <taxon>Bacteria</taxon>
        <taxon>Pseudomonadati</taxon>
        <taxon>Pseudomonadota</taxon>
        <taxon>Gammaproteobacteria</taxon>
        <taxon>Legionellales</taxon>
        <taxon>Legionellaceae</taxon>
        <taxon>Legionella</taxon>
    </lineage>
</organism>
<dbReference type="PROSITE" id="PS51459">
    <property type="entry name" value="FIDO"/>
    <property type="match status" value="1"/>
</dbReference>
<dbReference type="PIRSF" id="PIRSF018297">
    <property type="entry name" value="Doc"/>
    <property type="match status" value="1"/>
</dbReference>
<dbReference type="OrthoDB" id="9802752at2"/>
<evidence type="ECO:0000313" key="3">
    <source>
        <dbReference type="Proteomes" id="UP000054621"/>
    </source>
</evidence>
<dbReference type="PATRIC" id="fig|28087.4.peg.3311"/>
<accession>A0A0W0YBE9</accession>
<dbReference type="RefSeq" id="WP_027270716.1">
    <property type="nucleotide sequence ID" value="NZ_CAAAJE010000009.1"/>
</dbReference>
<evidence type="ECO:0000313" key="2">
    <source>
        <dbReference type="EMBL" id="KTD54264.1"/>
    </source>
</evidence>
<dbReference type="STRING" id="28087.Lsai_3086"/>
<dbReference type="EMBL" id="LNYV01000037">
    <property type="protein sequence ID" value="KTD54264.1"/>
    <property type="molecule type" value="Genomic_DNA"/>
</dbReference>
<dbReference type="eggNOG" id="COG3654">
    <property type="taxonomic scope" value="Bacteria"/>
</dbReference>
<dbReference type="InterPro" id="IPR036597">
    <property type="entry name" value="Fido-like_dom_sf"/>
</dbReference>